<accession>A0A0A1WCY3</accession>
<keyword evidence="4" id="KW-0694">RNA-binding</keyword>
<feature type="domain" description="Large ribosomal subunit protein uL15/eL18" evidence="7">
    <location>
        <begin position="103"/>
        <end position="176"/>
    </location>
</feature>
<comment type="similarity">
    <text evidence="1 4 5">Belongs to the universal ribosomal protein uL15 family.</text>
</comment>
<dbReference type="InterPro" id="IPR001196">
    <property type="entry name" value="Ribosomal_uL15_CS"/>
</dbReference>
<dbReference type="PANTHER" id="PTHR12934">
    <property type="entry name" value="50S RIBOSOMAL PROTEIN L15"/>
    <property type="match status" value="1"/>
</dbReference>
<gene>
    <name evidence="4 8" type="primary">rplO</name>
    <name evidence="8" type="ORF">SP5_100_00030</name>
</gene>
<dbReference type="HAMAP" id="MF_01341">
    <property type="entry name" value="Ribosomal_uL15"/>
    <property type="match status" value="1"/>
</dbReference>
<organism evidence="8 9">
    <name type="scientific">Sphingomonas parapaucimobilis NBRC 15100</name>
    <dbReference type="NCBI Taxonomy" id="1219049"/>
    <lineage>
        <taxon>Bacteria</taxon>
        <taxon>Pseudomonadati</taxon>
        <taxon>Pseudomonadota</taxon>
        <taxon>Alphaproteobacteria</taxon>
        <taxon>Sphingomonadales</taxon>
        <taxon>Sphingomonadaceae</taxon>
        <taxon>Sphingomonas</taxon>
    </lineage>
</organism>
<dbReference type="InterPro" id="IPR021131">
    <property type="entry name" value="Ribosomal_uL15/eL18"/>
</dbReference>
<keyword evidence="4" id="KW-0699">rRNA-binding</keyword>
<dbReference type="InterPro" id="IPR036227">
    <property type="entry name" value="Ribosomal_uL15/eL18_sf"/>
</dbReference>
<evidence type="ECO:0000256" key="4">
    <source>
        <dbReference type="HAMAP-Rule" id="MF_01341"/>
    </source>
</evidence>
<dbReference type="GO" id="GO:0019843">
    <property type="term" value="F:rRNA binding"/>
    <property type="evidence" value="ECO:0007669"/>
    <property type="project" value="UniProtKB-UniRule"/>
</dbReference>
<dbReference type="GO" id="GO:0003735">
    <property type="term" value="F:structural constituent of ribosome"/>
    <property type="evidence" value="ECO:0007669"/>
    <property type="project" value="InterPro"/>
</dbReference>
<dbReference type="GO" id="GO:0006412">
    <property type="term" value="P:translation"/>
    <property type="evidence" value="ECO:0007669"/>
    <property type="project" value="UniProtKB-UniRule"/>
</dbReference>
<dbReference type="PANTHER" id="PTHR12934:SF11">
    <property type="entry name" value="LARGE RIBOSOMAL SUBUNIT PROTEIN UL15M"/>
    <property type="match status" value="1"/>
</dbReference>
<evidence type="ECO:0000256" key="5">
    <source>
        <dbReference type="RuleBase" id="RU003888"/>
    </source>
</evidence>
<keyword evidence="3 4" id="KW-0687">Ribonucleoprotein</keyword>
<evidence type="ECO:0000313" key="9">
    <source>
        <dbReference type="Proteomes" id="UP000032305"/>
    </source>
</evidence>
<dbReference type="Proteomes" id="UP000032305">
    <property type="component" value="Unassembled WGS sequence"/>
</dbReference>
<protein>
    <recommendedName>
        <fullName evidence="4">Large ribosomal subunit protein uL15</fullName>
    </recommendedName>
</protein>
<dbReference type="AlphaFoldDB" id="A0A0A1WCY3"/>
<evidence type="ECO:0000256" key="1">
    <source>
        <dbReference type="ARBA" id="ARBA00007320"/>
    </source>
</evidence>
<dbReference type="EMBL" id="BBPI01000100">
    <property type="protein sequence ID" value="GAM02841.1"/>
    <property type="molecule type" value="Genomic_DNA"/>
</dbReference>
<name>A0A0A1WCY3_9SPHN</name>
<sequence>MRPPSFYLVAAILDYRGHARNKRKRVQIMKLNELFDNQGARKSKIRVGRGIGSGKGKTGGRGVKGQKSREGVSIAGFEGGQMPLHMRLPKRGFNNIFAKDYAEVNLGAIQKAVDSGKLKTDGTIDHAALKAAGLARGGKDGVRLLGKGELTTKLSFVVQGVSASAREAVEKAGGSVDVPHVVPAAEKAAAKKGQTRAAKLAAKA</sequence>
<dbReference type="InterPro" id="IPR005749">
    <property type="entry name" value="Ribosomal_uL15_bac-type"/>
</dbReference>
<dbReference type="PROSITE" id="PS00475">
    <property type="entry name" value="RIBOSOMAL_L15"/>
    <property type="match status" value="1"/>
</dbReference>
<keyword evidence="2 4" id="KW-0689">Ribosomal protein</keyword>
<evidence type="ECO:0000256" key="6">
    <source>
        <dbReference type="SAM" id="MobiDB-lite"/>
    </source>
</evidence>
<proteinExistence type="inferred from homology"/>
<comment type="function">
    <text evidence="4">Binds to the 23S rRNA.</text>
</comment>
<feature type="region of interest" description="Disordered" evidence="6">
    <location>
        <begin position="48"/>
        <end position="68"/>
    </location>
</feature>
<dbReference type="SUPFAM" id="SSF52080">
    <property type="entry name" value="Ribosomal proteins L15p and L18e"/>
    <property type="match status" value="1"/>
</dbReference>
<evidence type="ECO:0000259" key="7">
    <source>
        <dbReference type="Pfam" id="PF00828"/>
    </source>
</evidence>
<feature type="compositionally biased region" description="Gly residues" evidence="6">
    <location>
        <begin position="49"/>
        <end position="63"/>
    </location>
</feature>
<reference evidence="8 9" key="1">
    <citation type="submission" date="2014-11" db="EMBL/GenBank/DDBJ databases">
        <title>Whole genome shotgun sequence of Sphingomonas parapaucimobilis NBRC 15100.</title>
        <authorList>
            <person name="Katano-Makiyama Y."/>
            <person name="Hosoyama A."/>
            <person name="Hashimoto M."/>
            <person name="Hosoyama Y."/>
            <person name="Noguchi M."/>
            <person name="Numata M."/>
            <person name="Tsuchikane K."/>
            <person name="Hirakata S."/>
            <person name="Uohara A."/>
            <person name="Shimodaira J."/>
            <person name="Ohji S."/>
            <person name="Ichikawa N."/>
            <person name="Kimura A."/>
            <person name="Yamazoe A."/>
            <person name="Fujita N."/>
        </authorList>
    </citation>
    <scope>NUCLEOTIDE SEQUENCE [LARGE SCALE GENOMIC DNA]</scope>
    <source>
        <strain evidence="8 9">NBRC 15100</strain>
    </source>
</reference>
<keyword evidence="9" id="KW-1185">Reference proteome</keyword>
<evidence type="ECO:0000256" key="2">
    <source>
        <dbReference type="ARBA" id="ARBA00022980"/>
    </source>
</evidence>
<evidence type="ECO:0000256" key="3">
    <source>
        <dbReference type="ARBA" id="ARBA00023274"/>
    </source>
</evidence>
<dbReference type="NCBIfam" id="TIGR01071">
    <property type="entry name" value="rplO_bact"/>
    <property type="match status" value="1"/>
</dbReference>
<dbReference type="Pfam" id="PF00828">
    <property type="entry name" value="Ribosomal_L27A"/>
    <property type="match status" value="1"/>
</dbReference>
<dbReference type="InterPro" id="IPR030878">
    <property type="entry name" value="Ribosomal_uL15"/>
</dbReference>
<dbReference type="GO" id="GO:0022625">
    <property type="term" value="C:cytosolic large ribosomal subunit"/>
    <property type="evidence" value="ECO:0007669"/>
    <property type="project" value="TreeGrafter"/>
</dbReference>
<comment type="subunit">
    <text evidence="4">Part of the 50S ribosomal subunit.</text>
</comment>
<evidence type="ECO:0000313" key="8">
    <source>
        <dbReference type="EMBL" id="GAM02841.1"/>
    </source>
</evidence>
<comment type="caution">
    <text evidence="8">The sequence shown here is derived from an EMBL/GenBank/DDBJ whole genome shotgun (WGS) entry which is preliminary data.</text>
</comment>
<dbReference type="eggNOG" id="COG0200">
    <property type="taxonomic scope" value="Bacteria"/>
</dbReference>
<dbReference type="Gene3D" id="3.100.10.10">
    <property type="match status" value="1"/>
</dbReference>